<organism evidence="4 5">
    <name type="scientific">Aplysia californica</name>
    <name type="common">California sea hare</name>
    <dbReference type="NCBI Taxonomy" id="6500"/>
    <lineage>
        <taxon>Eukaryota</taxon>
        <taxon>Metazoa</taxon>
        <taxon>Spiralia</taxon>
        <taxon>Lophotrochozoa</taxon>
        <taxon>Mollusca</taxon>
        <taxon>Gastropoda</taxon>
        <taxon>Heterobranchia</taxon>
        <taxon>Euthyneura</taxon>
        <taxon>Tectipleura</taxon>
        <taxon>Aplysiida</taxon>
        <taxon>Aplysioidea</taxon>
        <taxon>Aplysiidae</taxon>
        <taxon>Aplysia</taxon>
    </lineage>
</organism>
<feature type="compositionally biased region" description="Pro residues" evidence="1">
    <location>
        <begin position="603"/>
        <end position="616"/>
    </location>
</feature>
<feature type="signal peptide" evidence="2">
    <location>
        <begin position="1"/>
        <end position="22"/>
    </location>
</feature>
<keyword evidence="2" id="KW-0732">Signal</keyword>
<evidence type="ECO:0000259" key="3">
    <source>
        <dbReference type="PROSITE" id="PS50234"/>
    </source>
</evidence>
<dbReference type="PROSITE" id="PS50234">
    <property type="entry name" value="VWFA"/>
    <property type="match status" value="1"/>
</dbReference>
<name>A0ABM0ZWY7_APLCA</name>
<dbReference type="SUPFAM" id="SSF57625">
    <property type="entry name" value="Invertebrate chitin-binding proteins"/>
    <property type="match status" value="1"/>
</dbReference>
<dbReference type="CDD" id="cd01450">
    <property type="entry name" value="vWFA_subfamily_ECM"/>
    <property type="match status" value="1"/>
</dbReference>
<evidence type="ECO:0000256" key="1">
    <source>
        <dbReference type="SAM" id="MobiDB-lite"/>
    </source>
</evidence>
<accession>A0ABM0ZWY7</accession>
<feature type="chain" id="PRO_5046689842" evidence="2">
    <location>
        <begin position="23"/>
        <end position="770"/>
    </location>
</feature>
<dbReference type="InterPro" id="IPR050525">
    <property type="entry name" value="ECM_Assembly_Org"/>
</dbReference>
<dbReference type="Gene3D" id="3.40.50.410">
    <property type="entry name" value="von Willebrand factor, type A domain"/>
    <property type="match status" value="1"/>
</dbReference>
<sequence length="770" mass="84414">MATTMTLLIAVVTLAAVAGVNGQGDLTRVAGASGADVVEAVTHAISESCVFNNDHRMLRRLARVVSNDGLDPNTYRFGFEGGIWQVNQTDFQLTQSSALVQQYLVPIRNAFNIDWTSVTWSDLRKPLYSGLAAMLTLVRASANVPHPSAGNTRATGNMFPRTSELQAMFYQNNLKSGLNGSAYAFTQAIKGLTLSCGTDKVDIAFLVDSSVSLSPDDFLRAKTFASEVVKDSNVNTNGVRVAFVSFSTGYTVHFIFNQYTSVTAVRQAIANIQPKLGNTDTHLALKYATDTLFTVQSGSRSDAARIAIVLTDGQSDDSLASKRNAAALRQKGVTVFVIGVGTDTDVTELNALASEPTCTHVQNLDQYSELDSLKTEIRQVSCETSVKFPAPTTTNNNIHTTYQCGKTNSFQIGTGQETTITIRPKNGLVEVFGSYGFGKPSASRNEFTALASSTRPVAIYIKDTTLPLFLTIQSDPTKSGQCGSEYDLDIVLGDHLQRISENVCLERGKVRLCTPLDLLKALYTVVQLNPVNPGFPNPCVNQVGHYYHHPYEPRRFIYCDGAGNLYDVYCYPNQFYLDSARDCVLGNPPVVTSAPVTTQRPFTPRPTTRPPYTRPPPVTTPAATASLVTVASGSLCANCTNGNWNQGKRFFAYPGNDTMYIMCTEYVGVCNVKQCAIYHKWNQVDQACTYENIVLDWTKDQYQTSPHPIDYLCKQGQGDNDMYFHPHPVDQTKYIQCDEFGDAFVKECQNGEIWSQQLMTCVPGQPRVIG</sequence>
<dbReference type="InterPro" id="IPR036508">
    <property type="entry name" value="Chitin-bd_dom_sf"/>
</dbReference>
<proteinExistence type="predicted"/>
<feature type="domain" description="VWFA" evidence="3">
    <location>
        <begin position="202"/>
        <end position="377"/>
    </location>
</feature>
<dbReference type="RefSeq" id="XP_012936211.1">
    <property type="nucleotide sequence ID" value="XM_013080757.2"/>
</dbReference>
<evidence type="ECO:0000313" key="4">
    <source>
        <dbReference type="Proteomes" id="UP000694888"/>
    </source>
</evidence>
<dbReference type="SMART" id="SM00327">
    <property type="entry name" value="VWA"/>
    <property type="match status" value="1"/>
</dbReference>
<keyword evidence="4" id="KW-1185">Reference proteome</keyword>
<gene>
    <name evidence="5" type="primary">LOC101862173</name>
</gene>
<dbReference type="SUPFAM" id="SSF53300">
    <property type="entry name" value="vWA-like"/>
    <property type="match status" value="1"/>
</dbReference>
<dbReference type="Pfam" id="PF00092">
    <property type="entry name" value="VWA"/>
    <property type="match status" value="1"/>
</dbReference>
<dbReference type="GeneID" id="101862173"/>
<dbReference type="InterPro" id="IPR036465">
    <property type="entry name" value="vWFA_dom_sf"/>
</dbReference>
<dbReference type="Pfam" id="PF01607">
    <property type="entry name" value="CBM_14"/>
    <property type="match status" value="1"/>
</dbReference>
<dbReference type="SMART" id="SM00494">
    <property type="entry name" value="ChtBD2"/>
    <property type="match status" value="1"/>
</dbReference>
<feature type="region of interest" description="Disordered" evidence="1">
    <location>
        <begin position="595"/>
        <end position="616"/>
    </location>
</feature>
<dbReference type="PANTHER" id="PTHR24020">
    <property type="entry name" value="COLLAGEN ALPHA"/>
    <property type="match status" value="1"/>
</dbReference>
<dbReference type="InterPro" id="IPR002035">
    <property type="entry name" value="VWF_A"/>
</dbReference>
<dbReference type="Gene3D" id="2.170.140.10">
    <property type="entry name" value="Chitin binding domain"/>
    <property type="match status" value="1"/>
</dbReference>
<dbReference type="PRINTS" id="PR00453">
    <property type="entry name" value="VWFADOMAIN"/>
</dbReference>
<dbReference type="PANTHER" id="PTHR24020:SF20">
    <property type="entry name" value="PH DOMAIN-CONTAINING PROTEIN"/>
    <property type="match status" value="1"/>
</dbReference>
<reference evidence="5" key="1">
    <citation type="submission" date="2025-08" db="UniProtKB">
        <authorList>
            <consortium name="RefSeq"/>
        </authorList>
    </citation>
    <scope>IDENTIFICATION</scope>
</reference>
<evidence type="ECO:0000256" key="2">
    <source>
        <dbReference type="SAM" id="SignalP"/>
    </source>
</evidence>
<dbReference type="Proteomes" id="UP000694888">
    <property type="component" value="Unplaced"/>
</dbReference>
<protein>
    <submittedName>
        <fullName evidence="5">Uncharacterized protein LOC101862173</fullName>
    </submittedName>
</protein>
<evidence type="ECO:0000313" key="5">
    <source>
        <dbReference type="RefSeq" id="XP_012936211.1"/>
    </source>
</evidence>
<dbReference type="InterPro" id="IPR002557">
    <property type="entry name" value="Chitin-bd_dom"/>
</dbReference>